<dbReference type="WBParaSite" id="ALUE_0001352701-mRNA-1">
    <property type="protein sequence ID" value="ALUE_0001352701-mRNA-1"/>
    <property type="gene ID" value="ALUE_0001352701"/>
</dbReference>
<name>A0A0M3I889_ASCLU</name>
<dbReference type="AlphaFoldDB" id="A0A0M3I889"/>
<reference evidence="2" key="1">
    <citation type="submission" date="2017-02" db="UniProtKB">
        <authorList>
            <consortium name="WormBaseParasite"/>
        </authorList>
    </citation>
    <scope>IDENTIFICATION</scope>
</reference>
<proteinExistence type="predicted"/>
<evidence type="ECO:0000313" key="1">
    <source>
        <dbReference type="Proteomes" id="UP000036681"/>
    </source>
</evidence>
<organism evidence="1 2">
    <name type="scientific">Ascaris lumbricoides</name>
    <name type="common">Giant roundworm</name>
    <dbReference type="NCBI Taxonomy" id="6252"/>
    <lineage>
        <taxon>Eukaryota</taxon>
        <taxon>Metazoa</taxon>
        <taxon>Ecdysozoa</taxon>
        <taxon>Nematoda</taxon>
        <taxon>Chromadorea</taxon>
        <taxon>Rhabditida</taxon>
        <taxon>Spirurina</taxon>
        <taxon>Ascaridomorpha</taxon>
        <taxon>Ascaridoidea</taxon>
        <taxon>Ascarididae</taxon>
        <taxon>Ascaris</taxon>
    </lineage>
</organism>
<evidence type="ECO:0000313" key="2">
    <source>
        <dbReference type="WBParaSite" id="ALUE_0001352701-mRNA-1"/>
    </source>
</evidence>
<protein>
    <submittedName>
        <fullName evidence="2">Thyroglobulin type-1 domain-containing protein</fullName>
    </submittedName>
</protein>
<keyword evidence="1" id="KW-1185">Reference proteome</keyword>
<accession>A0A0M3I889</accession>
<dbReference type="Proteomes" id="UP000036681">
    <property type="component" value="Unplaced"/>
</dbReference>
<sequence length="154" mass="17162">MLEGTGSKSLLKGKARTTEDSSDCGWRIEYCGRQIEHLKEHWCDSPPESALNIPCVCVTATLQLFPVKCDGPTVYLLDSFFCNNEDPLCLYVRKHTMQCGLLVLSSVCVGYAVSANNGSRMVTWVDYYGANIERESGLQTDSPSCVSKPFWARY</sequence>